<dbReference type="KEGG" id="tap:GZ22_04360"/>
<proteinExistence type="predicted"/>
<gene>
    <name evidence="8" type="ORF">GZ22_04360</name>
</gene>
<dbReference type="CDD" id="cd16380">
    <property type="entry name" value="YitT_C"/>
    <property type="match status" value="1"/>
</dbReference>
<evidence type="ECO:0000256" key="4">
    <source>
        <dbReference type="ARBA" id="ARBA00022989"/>
    </source>
</evidence>
<dbReference type="PANTHER" id="PTHR33545">
    <property type="entry name" value="UPF0750 MEMBRANE PROTEIN YITT-RELATED"/>
    <property type="match status" value="1"/>
</dbReference>
<protein>
    <recommendedName>
        <fullName evidence="7">DUF2179 domain-containing protein</fullName>
    </recommendedName>
</protein>
<feature type="domain" description="DUF2179" evidence="7">
    <location>
        <begin position="217"/>
        <end position="271"/>
    </location>
</feature>
<dbReference type="HOGENOM" id="CLU_063199_1_1_9"/>
<accession>A0A075LHN3</accession>
<evidence type="ECO:0000313" key="8">
    <source>
        <dbReference type="EMBL" id="AIF65939.1"/>
    </source>
</evidence>
<keyword evidence="3 6" id="KW-0812">Transmembrane</keyword>
<evidence type="ECO:0000256" key="5">
    <source>
        <dbReference type="ARBA" id="ARBA00023136"/>
    </source>
</evidence>
<dbReference type="Pfam" id="PF10035">
    <property type="entry name" value="DUF2179"/>
    <property type="match status" value="1"/>
</dbReference>
<keyword evidence="4 6" id="KW-1133">Transmembrane helix</keyword>
<dbReference type="Gene3D" id="3.30.70.120">
    <property type="match status" value="1"/>
</dbReference>
<dbReference type="InterPro" id="IPR051461">
    <property type="entry name" value="UPF0750_membrane"/>
</dbReference>
<evidence type="ECO:0000256" key="6">
    <source>
        <dbReference type="SAM" id="Phobius"/>
    </source>
</evidence>
<feature type="transmembrane region" description="Helical" evidence="6">
    <location>
        <begin position="171"/>
        <end position="188"/>
    </location>
</feature>
<feature type="transmembrane region" description="Helical" evidence="6">
    <location>
        <begin position="75"/>
        <end position="92"/>
    </location>
</feature>
<keyword evidence="5 6" id="KW-0472">Membrane</keyword>
<dbReference type="GO" id="GO:0005886">
    <property type="term" value="C:plasma membrane"/>
    <property type="evidence" value="ECO:0007669"/>
    <property type="project" value="UniProtKB-SubCell"/>
</dbReference>
<dbReference type="Pfam" id="PF02588">
    <property type="entry name" value="YitT_membrane"/>
    <property type="match status" value="1"/>
</dbReference>
<evidence type="ECO:0000256" key="1">
    <source>
        <dbReference type="ARBA" id="ARBA00004651"/>
    </source>
</evidence>
<feature type="transmembrane region" description="Helical" evidence="6">
    <location>
        <begin position="147"/>
        <end position="165"/>
    </location>
</feature>
<name>A0A075LHN3_9BACI</name>
<feature type="transmembrane region" description="Helical" evidence="6">
    <location>
        <begin position="43"/>
        <end position="68"/>
    </location>
</feature>
<dbReference type="InterPro" id="IPR015867">
    <property type="entry name" value="N-reg_PII/ATP_PRibTrfase_C"/>
</dbReference>
<evidence type="ECO:0000259" key="7">
    <source>
        <dbReference type="Pfam" id="PF10035"/>
    </source>
</evidence>
<dbReference type="PIRSF" id="PIRSF006483">
    <property type="entry name" value="Membrane_protein_YitT"/>
    <property type="match status" value="1"/>
</dbReference>
<dbReference type="PANTHER" id="PTHR33545:SF4">
    <property type="entry name" value="UPF0750 MEMBRANE PROTEIN YXKD"/>
    <property type="match status" value="1"/>
</dbReference>
<dbReference type="AlphaFoldDB" id="A0A075LHN3"/>
<sequence>MKKHFLKDLVFLMAGSFLFALAVNIFAIPSELGEGGVTGVTIILFYALGWAPSIMNLILNGLLIIIGYRFLDKQTVFYTIIVVILNSFFLHLTESWEIASDQILVNAVFGGLFAGVGIGLVLKVGGTTAGTAILARLANKYLDWNTSFALLFFDLIVVAASWFIIGTEKLLITVIMLYIATKVMEFVIEGLNPKKAVFIISNQKDTIAKTISTKLDRGVTLLEGRGYYTQNQKEILYVVISKQELLPLKKIVRSIDTKAFITLYDVRDVFGEGFMDITK</sequence>
<dbReference type="InterPro" id="IPR019264">
    <property type="entry name" value="DUF2179"/>
</dbReference>
<reference evidence="8 9" key="1">
    <citation type="submission" date="2014-07" db="EMBL/GenBank/DDBJ databases">
        <title>Complete genome sequence of a moderately halophilic bacterium Terribacillus aidingensis MP602, isolated from Cryptomeria fortunei in Tianmu mountain in China.</title>
        <authorList>
            <person name="Wang Y."/>
            <person name="Lu P."/>
            <person name="Zhang L."/>
        </authorList>
    </citation>
    <scope>NUCLEOTIDE SEQUENCE [LARGE SCALE GENOMIC DNA]</scope>
    <source>
        <strain evidence="8 9">MP602</strain>
    </source>
</reference>
<organism evidence="8 9">
    <name type="scientific">Terribacillus saccharophilus</name>
    <dbReference type="NCBI Taxonomy" id="361277"/>
    <lineage>
        <taxon>Bacteria</taxon>
        <taxon>Bacillati</taxon>
        <taxon>Bacillota</taxon>
        <taxon>Bacilli</taxon>
        <taxon>Bacillales</taxon>
        <taxon>Bacillaceae</taxon>
        <taxon>Terribacillus</taxon>
    </lineage>
</organism>
<comment type="subcellular location">
    <subcellularLocation>
        <location evidence="1">Cell membrane</location>
        <topology evidence="1">Multi-pass membrane protein</topology>
    </subcellularLocation>
</comment>
<evidence type="ECO:0000256" key="2">
    <source>
        <dbReference type="ARBA" id="ARBA00022475"/>
    </source>
</evidence>
<dbReference type="OrthoDB" id="1758221at2"/>
<evidence type="ECO:0000313" key="9">
    <source>
        <dbReference type="Proteomes" id="UP000027980"/>
    </source>
</evidence>
<keyword evidence="2" id="KW-1003">Cell membrane</keyword>
<dbReference type="Proteomes" id="UP000027980">
    <property type="component" value="Chromosome"/>
</dbReference>
<evidence type="ECO:0000256" key="3">
    <source>
        <dbReference type="ARBA" id="ARBA00022692"/>
    </source>
</evidence>
<feature type="transmembrane region" description="Helical" evidence="6">
    <location>
        <begin position="112"/>
        <end position="135"/>
    </location>
</feature>
<dbReference type="EMBL" id="CP008876">
    <property type="protein sequence ID" value="AIF65939.1"/>
    <property type="molecule type" value="Genomic_DNA"/>
</dbReference>
<dbReference type="InterPro" id="IPR003740">
    <property type="entry name" value="YitT"/>
</dbReference>